<dbReference type="Gene3D" id="1.10.287.1700">
    <property type="match status" value="1"/>
</dbReference>
<keyword evidence="14" id="KW-1185">Reference proteome</keyword>
<keyword evidence="10" id="KW-1006">Bacterial flagellum protein export</keyword>
<evidence type="ECO:0000256" key="9">
    <source>
        <dbReference type="ARBA" id="ARBA00023136"/>
    </source>
</evidence>
<name>A0ABN2QTD3_9ACTN</name>
<evidence type="ECO:0000256" key="12">
    <source>
        <dbReference type="SAM" id="MobiDB-lite"/>
    </source>
</evidence>
<comment type="subcellular location">
    <subcellularLocation>
        <location evidence="1">Cell membrane</location>
        <topology evidence="1">Peripheral membrane protein</topology>
        <orientation evidence="1">Cytoplasmic side</orientation>
    </subcellularLocation>
</comment>
<comment type="similarity">
    <text evidence="2">Belongs to the FliJ family.</text>
</comment>
<comment type="caution">
    <text evidence="13">The sequence shown here is derived from an EMBL/GenBank/DDBJ whole genome shotgun (WGS) entry which is preliminary data.</text>
</comment>
<keyword evidence="6" id="KW-0145">Chemotaxis</keyword>
<evidence type="ECO:0000256" key="11">
    <source>
        <dbReference type="SAM" id="Coils"/>
    </source>
</evidence>
<feature type="coiled-coil region" evidence="11">
    <location>
        <begin position="27"/>
        <end position="54"/>
    </location>
</feature>
<evidence type="ECO:0000313" key="14">
    <source>
        <dbReference type="Proteomes" id="UP001500571"/>
    </source>
</evidence>
<feature type="region of interest" description="Disordered" evidence="12">
    <location>
        <begin position="120"/>
        <end position="151"/>
    </location>
</feature>
<dbReference type="Pfam" id="PF02050">
    <property type="entry name" value="FliJ"/>
    <property type="match status" value="1"/>
</dbReference>
<reference evidence="13 14" key="1">
    <citation type="journal article" date="2019" name="Int. J. Syst. Evol. Microbiol.">
        <title>The Global Catalogue of Microorganisms (GCM) 10K type strain sequencing project: providing services to taxonomists for standard genome sequencing and annotation.</title>
        <authorList>
            <consortium name="The Broad Institute Genomics Platform"/>
            <consortium name="The Broad Institute Genome Sequencing Center for Infectious Disease"/>
            <person name="Wu L."/>
            <person name="Ma J."/>
        </authorList>
    </citation>
    <scope>NUCLEOTIDE SEQUENCE [LARGE SCALE GENOMIC DNA]</scope>
    <source>
        <strain evidence="13 14">JCM 15309</strain>
    </source>
</reference>
<keyword evidence="8" id="KW-0653">Protein transport</keyword>
<evidence type="ECO:0000256" key="3">
    <source>
        <dbReference type="ARBA" id="ARBA00020392"/>
    </source>
</evidence>
<proteinExistence type="inferred from homology"/>
<evidence type="ECO:0000256" key="4">
    <source>
        <dbReference type="ARBA" id="ARBA00022448"/>
    </source>
</evidence>
<dbReference type="RefSeq" id="WP_344044265.1">
    <property type="nucleotide sequence ID" value="NZ_BAAAPB010000001.1"/>
</dbReference>
<dbReference type="InterPro" id="IPR012823">
    <property type="entry name" value="Flagell_FliJ"/>
</dbReference>
<keyword evidence="11" id="KW-0175">Coiled coil</keyword>
<keyword evidence="7" id="KW-1005">Bacterial flagellum biogenesis</keyword>
<keyword evidence="9" id="KW-0472">Membrane</keyword>
<dbReference type="Proteomes" id="UP001500571">
    <property type="component" value="Unassembled WGS sequence"/>
</dbReference>
<accession>A0ABN2QTD3</accession>
<evidence type="ECO:0000313" key="13">
    <source>
        <dbReference type="EMBL" id="GAA1957711.1"/>
    </source>
</evidence>
<dbReference type="EMBL" id="BAAAPB010000001">
    <property type="protein sequence ID" value="GAA1957711.1"/>
    <property type="molecule type" value="Genomic_DNA"/>
</dbReference>
<evidence type="ECO:0000256" key="2">
    <source>
        <dbReference type="ARBA" id="ARBA00010004"/>
    </source>
</evidence>
<keyword evidence="4" id="KW-0813">Transport</keyword>
<organism evidence="13 14">
    <name type="scientific">Nocardioides panacihumi</name>
    <dbReference type="NCBI Taxonomy" id="400774"/>
    <lineage>
        <taxon>Bacteria</taxon>
        <taxon>Bacillati</taxon>
        <taxon>Actinomycetota</taxon>
        <taxon>Actinomycetes</taxon>
        <taxon>Propionibacteriales</taxon>
        <taxon>Nocardioidaceae</taxon>
        <taxon>Nocardioides</taxon>
    </lineage>
</organism>
<sequence length="151" mass="16800">MTVVHDPGLHAVGRVRGVRERDSLLALQQALATQREREERLAELRAQLASAAALEADILGSGTPGALLTLRMTLGHLAESTRLAREELAAAEVLADAARDRWEQDKSRLAAVEQLLERRTAERRHEARRAEDRQTDETAAQGWLRRTTGEH</sequence>
<evidence type="ECO:0000256" key="1">
    <source>
        <dbReference type="ARBA" id="ARBA00004413"/>
    </source>
</evidence>
<feature type="compositionally biased region" description="Basic and acidic residues" evidence="12">
    <location>
        <begin position="120"/>
        <end position="136"/>
    </location>
</feature>
<evidence type="ECO:0000256" key="5">
    <source>
        <dbReference type="ARBA" id="ARBA00022475"/>
    </source>
</evidence>
<keyword evidence="5" id="KW-1003">Cell membrane</keyword>
<evidence type="ECO:0000256" key="6">
    <source>
        <dbReference type="ARBA" id="ARBA00022500"/>
    </source>
</evidence>
<evidence type="ECO:0000256" key="8">
    <source>
        <dbReference type="ARBA" id="ARBA00022927"/>
    </source>
</evidence>
<evidence type="ECO:0000256" key="7">
    <source>
        <dbReference type="ARBA" id="ARBA00022795"/>
    </source>
</evidence>
<gene>
    <name evidence="13" type="ORF">GCM10009798_16430</name>
</gene>
<protein>
    <recommendedName>
        <fullName evidence="3">Flagellar FliJ protein</fullName>
    </recommendedName>
</protein>
<evidence type="ECO:0000256" key="10">
    <source>
        <dbReference type="ARBA" id="ARBA00023225"/>
    </source>
</evidence>
<dbReference type="InterPro" id="IPR053716">
    <property type="entry name" value="Flag_assembly_chemotaxis_eff"/>
</dbReference>